<feature type="transmembrane region" description="Helical" evidence="1">
    <location>
        <begin position="163"/>
        <end position="183"/>
    </location>
</feature>
<feature type="transmembrane region" description="Helical" evidence="1">
    <location>
        <begin position="258"/>
        <end position="283"/>
    </location>
</feature>
<protein>
    <recommendedName>
        <fullName evidence="3">DUF2232 domain-containing protein</fullName>
    </recommendedName>
</protein>
<organism evidence="2">
    <name type="scientific">hydrothermal vent metagenome</name>
    <dbReference type="NCBI Taxonomy" id="652676"/>
    <lineage>
        <taxon>unclassified sequences</taxon>
        <taxon>metagenomes</taxon>
        <taxon>ecological metagenomes</taxon>
    </lineage>
</organism>
<feature type="transmembrane region" description="Helical" evidence="1">
    <location>
        <begin position="204"/>
        <end position="223"/>
    </location>
</feature>
<name>A0A3B0WM82_9ZZZZ</name>
<dbReference type="EMBL" id="UOFD01000046">
    <property type="protein sequence ID" value="VAW52432.1"/>
    <property type="molecule type" value="Genomic_DNA"/>
</dbReference>
<proteinExistence type="predicted"/>
<dbReference type="AlphaFoldDB" id="A0A3B0WM82"/>
<reference evidence="2" key="1">
    <citation type="submission" date="2018-06" db="EMBL/GenBank/DDBJ databases">
        <authorList>
            <person name="Zhirakovskaya E."/>
        </authorList>
    </citation>
    <scope>NUCLEOTIDE SEQUENCE</scope>
</reference>
<evidence type="ECO:0008006" key="3">
    <source>
        <dbReference type="Google" id="ProtNLM"/>
    </source>
</evidence>
<feature type="transmembrane region" description="Helical" evidence="1">
    <location>
        <begin position="77"/>
        <end position="95"/>
    </location>
</feature>
<feature type="transmembrane region" description="Helical" evidence="1">
    <location>
        <begin position="53"/>
        <end position="71"/>
    </location>
</feature>
<feature type="transmembrane region" description="Helical" evidence="1">
    <location>
        <begin position="102"/>
        <end position="123"/>
    </location>
</feature>
<keyword evidence="1" id="KW-0472">Membrane</keyword>
<accession>A0A3B0WM82</accession>
<gene>
    <name evidence="2" type="ORF">MNBD_GAMMA06-794</name>
</gene>
<feature type="transmembrane region" description="Helical" evidence="1">
    <location>
        <begin position="229"/>
        <end position="251"/>
    </location>
</feature>
<feature type="transmembrane region" description="Helical" evidence="1">
    <location>
        <begin position="25"/>
        <end position="46"/>
    </location>
</feature>
<keyword evidence="1" id="KW-0812">Transmembrane</keyword>
<sequence length="298" mass="32374">MLFLASFILKGPSQAALVAASMAILGLAVPPAAWISAAAIVLVTLVNGPKSGLLTTAFSAFGAGIFAFLIFSSPQVALVFVLLAWLPAWIIATVLRQTVSLAYSLQVLTAISLLAVVMVYAIAPNIGEHWREPLNIIVTQLAEQSEDFTLAELQKTEDWVIKFLPGLFVSSVMFGTVLSLFLGRWWQAVFYNPGGFGEEFRNLNLGKISALCASAIMLIAMFIGNVFALAMVAVVFALYGIQALSLLHAAIKIRQVNAAWLFAIYAIMFFVPHVLLLLILVSFADPWLDIRQRISQQV</sequence>
<evidence type="ECO:0000256" key="1">
    <source>
        <dbReference type="SAM" id="Phobius"/>
    </source>
</evidence>
<keyword evidence="1" id="KW-1133">Transmembrane helix</keyword>
<evidence type="ECO:0000313" key="2">
    <source>
        <dbReference type="EMBL" id="VAW52432.1"/>
    </source>
</evidence>